<dbReference type="Proteomes" id="UP000269289">
    <property type="component" value="Unassembled WGS sequence"/>
</dbReference>
<comment type="caution">
    <text evidence="2">The sequence shown here is derived from an EMBL/GenBank/DDBJ whole genome shotgun (WGS) entry which is preliminary data.</text>
</comment>
<accession>A0A3M2JTZ0</accession>
<feature type="transmembrane region" description="Helical" evidence="1">
    <location>
        <begin position="115"/>
        <end position="137"/>
    </location>
</feature>
<sequence>MSETAATYGMGGWPFWAVIVGLFVIVMARSHLFYWLGRSVAGGATRLAERSTPALAPAAGQRPHVEGAPAAERSALPLPHRPDDDRTGVGASVLRLAHTPGAQRGLALVHRFGPFAVTLAYLTVGVQTAVFVGSGLLRMPYPRFLVASVPGSVAWAFIWGTIGLGAFWAAARLAAASPWALAAAVLLLAAAAVAITHHRRTRR</sequence>
<keyword evidence="1" id="KW-0812">Transmembrane</keyword>
<reference evidence="2 3" key="1">
    <citation type="submission" date="2018-10" db="EMBL/GenBank/DDBJ databases">
        <title>Isolation, diversity and antifungal activity of actinobacteria from wheat.</title>
        <authorList>
            <person name="Han C."/>
        </authorList>
    </citation>
    <scope>NUCLEOTIDE SEQUENCE [LARGE SCALE GENOMIC DNA]</scope>
    <source>
        <strain evidence="2 3">NEAU-YY56</strain>
    </source>
</reference>
<evidence type="ECO:0000313" key="3">
    <source>
        <dbReference type="Proteomes" id="UP000269289"/>
    </source>
</evidence>
<keyword evidence="1" id="KW-0472">Membrane</keyword>
<keyword evidence="3" id="KW-1185">Reference proteome</keyword>
<evidence type="ECO:0000313" key="2">
    <source>
        <dbReference type="EMBL" id="RMI13628.1"/>
    </source>
</evidence>
<feature type="transmembrane region" description="Helical" evidence="1">
    <location>
        <begin position="176"/>
        <end position="195"/>
    </location>
</feature>
<name>A0A3M2JTZ0_9CELL</name>
<dbReference type="AlphaFoldDB" id="A0A3M2JTZ0"/>
<dbReference type="RefSeq" id="WP_122148122.1">
    <property type="nucleotide sequence ID" value="NZ_RFFI01000012.1"/>
</dbReference>
<keyword evidence="1" id="KW-1133">Transmembrane helix</keyword>
<organism evidence="2 3">
    <name type="scientific">Cellulomonas triticagri</name>
    <dbReference type="NCBI Taxonomy" id="2483352"/>
    <lineage>
        <taxon>Bacteria</taxon>
        <taxon>Bacillati</taxon>
        <taxon>Actinomycetota</taxon>
        <taxon>Actinomycetes</taxon>
        <taxon>Micrococcales</taxon>
        <taxon>Cellulomonadaceae</taxon>
        <taxon>Cellulomonas</taxon>
    </lineage>
</organism>
<feature type="transmembrane region" description="Helical" evidence="1">
    <location>
        <begin position="144"/>
        <end position="170"/>
    </location>
</feature>
<feature type="transmembrane region" description="Helical" evidence="1">
    <location>
        <begin position="12"/>
        <end position="36"/>
    </location>
</feature>
<gene>
    <name evidence="2" type="ORF">EBM89_03760</name>
</gene>
<protein>
    <submittedName>
        <fullName evidence="2">Uncharacterized protein</fullName>
    </submittedName>
</protein>
<evidence type="ECO:0000256" key="1">
    <source>
        <dbReference type="SAM" id="Phobius"/>
    </source>
</evidence>
<proteinExistence type="predicted"/>
<dbReference type="EMBL" id="RFFI01000012">
    <property type="protein sequence ID" value="RMI13628.1"/>
    <property type="molecule type" value="Genomic_DNA"/>
</dbReference>
<dbReference type="OrthoDB" id="3426404at2"/>